<evidence type="ECO:0000256" key="1">
    <source>
        <dbReference type="ARBA" id="ARBA00006484"/>
    </source>
</evidence>
<accession>A4CDN8</accession>
<dbReference type="eggNOG" id="COG1028">
    <property type="taxonomic scope" value="Bacteria"/>
</dbReference>
<evidence type="ECO:0000256" key="2">
    <source>
        <dbReference type="RuleBase" id="RU000363"/>
    </source>
</evidence>
<dbReference type="PRINTS" id="PR00081">
    <property type="entry name" value="GDHRDH"/>
</dbReference>
<dbReference type="InterPro" id="IPR002347">
    <property type="entry name" value="SDR_fam"/>
</dbReference>
<dbReference type="RefSeq" id="WP_009838943.1">
    <property type="nucleotide sequence ID" value="NZ_AAOH01000007.1"/>
</dbReference>
<dbReference type="PRINTS" id="PR00080">
    <property type="entry name" value="SDRFAMILY"/>
</dbReference>
<dbReference type="PANTHER" id="PTHR42879">
    <property type="entry name" value="3-OXOACYL-(ACYL-CARRIER-PROTEIN) REDUCTASE"/>
    <property type="match status" value="1"/>
</dbReference>
<sequence>MKALVIGGTSAIGEGIIKQLIANQFTVEFTYNSNSDKADTLCAAMGTQCTAKQLNLADAQAVNAFTAALTSADTPDVLINVAGITHDALSLGDVGAALAHVHTVNFLSPATICSKVAQLMMEKRQGSIINISSIAAKFPRPGNAAYGSAKAALERFTATLTLEIARFKVRTLCIAPAFVDTPMFQQFAQGREKEILKALPLREVLKVEDVANTAMAFIRGDIKTTGITLALTNGQPVL</sequence>
<evidence type="ECO:0000313" key="4">
    <source>
        <dbReference type="Proteomes" id="UP000006201"/>
    </source>
</evidence>
<dbReference type="PANTHER" id="PTHR42879:SF2">
    <property type="entry name" value="3-OXOACYL-[ACYL-CARRIER-PROTEIN] REDUCTASE FABG"/>
    <property type="match status" value="1"/>
</dbReference>
<dbReference type="InterPro" id="IPR036291">
    <property type="entry name" value="NAD(P)-bd_dom_sf"/>
</dbReference>
<comment type="caution">
    <text evidence="3">The sequence shown here is derived from an EMBL/GenBank/DDBJ whole genome shotgun (WGS) entry which is preliminary data.</text>
</comment>
<dbReference type="HOGENOM" id="CLU_010194_1_3_6"/>
<dbReference type="Gene3D" id="3.40.50.720">
    <property type="entry name" value="NAD(P)-binding Rossmann-like Domain"/>
    <property type="match status" value="1"/>
</dbReference>
<gene>
    <name evidence="3" type="ORF">PTD2_05400</name>
</gene>
<comment type="similarity">
    <text evidence="1 2">Belongs to the short-chain dehydrogenases/reductases (SDR) family.</text>
</comment>
<dbReference type="Proteomes" id="UP000006201">
    <property type="component" value="Unassembled WGS sequence"/>
</dbReference>
<dbReference type="Pfam" id="PF00106">
    <property type="entry name" value="adh_short"/>
    <property type="match status" value="1"/>
</dbReference>
<dbReference type="AlphaFoldDB" id="A4CDN8"/>
<evidence type="ECO:0000313" key="3">
    <source>
        <dbReference type="EMBL" id="EAR27080.1"/>
    </source>
</evidence>
<dbReference type="SUPFAM" id="SSF51735">
    <property type="entry name" value="NAD(P)-binding Rossmann-fold domains"/>
    <property type="match status" value="1"/>
</dbReference>
<proteinExistence type="inferred from homology"/>
<protein>
    <submittedName>
        <fullName evidence="3">Short-chain dehydrogenase/reductase SDR</fullName>
    </submittedName>
</protein>
<dbReference type="InterPro" id="IPR050259">
    <property type="entry name" value="SDR"/>
</dbReference>
<dbReference type="STRING" id="87626.PTD2_05400"/>
<keyword evidence="4" id="KW-1185">Reference proteome</keyword>
<name>A4CDN8_9GAMM</name>
<dbReference type="OrthoDB" id="5786478at2"/>
<reference evidence="3 4" key="1">
    <citation type="submission" date="2006-02" db="EMBL/GenBank/DDBJ databases">
        <authorList>
            <person name="Moran M.A."/>
            <person name="Kjelleberg S."/>
            <person name="Egan S."/>
            <person name="Saunders N."/>
            <person name="Thomas T."/>
            <person name="Ferriera S."/>
            <person name="Johnson J."/>
            <person name="Kravitz S."/>
            <person name="Halpern A."/>
            <person name="Remington K."/>
            <person name="Beeson K."/>
            <person name="Tran B."/>
            <person name="Rogers Y.-H."/>
            <person name="Friedman R."/>
            <person name="Venter J.C."/>
        </authorList>
    </citation>
    <scope>NUCLEOTIDE SEQUENCE [LARGE SCALE GENOMIC DNA]</scope>
    <source>
        <strain evidence="3 4">D2</strain>
    </source>
</reference>
<dbReference type="EMBL" id="AAOH01000007">
    <property type="protein sequence ID" value="EAR27080.1"/>
    <property type="molecule type" value="Genomic_DNA"/>
</dbReference>
<organism evidence="3 4">
    <name type="scientific">Pseudoalteromonas tunicata D2</name>
    <dbReference type="NCBI Taxonomy" id="87626"/>
    <lineage>
        <taxon>Bacteria</taxon>
        <taxon>Pseudomonadati</taxon>
        <taxon>Pseudomonadota</taxon>
        <taxon>Gammaproteobacteria</taxon>
        <taxon>Alteromonadales</taxon>
        <taxon>Pseudoalteromonadaceae</taxon>
        <taxon>Pseudoalteromonas</taxon>
    </lineage>
</organism>
<dbReference type="CDD" id="cd05233">
    <property type="entry name" value="SDR_c"/>
    <property type="match status" value="1"/>
</dbReference>